<dbReference type="CDD" id="cd08946">
    <property type="entry name" value="SDR_e"/>
    <property type="match status" value="1"/>
</dbReference>
<dbReference type="Gene3D" id="3.40.50.720">
    <property type="entry name" value="NAD(P)-binding Rossmann-like Domain"/>
    <property type="match status" value="1"/>
</dbReference>
<accession>H9XTP8</accession>
<evidence type="ECO:0000256" key="3">
    <source>
        <dbReference type="SAM" id="Phobius"/>
    </source>
</evidence>
<dbReference type="EMBL" id="JN097784">
    <property type="protein sequence ID" value="AFH02794.1"/>
    <property type="molecule type" value="Genomic_DNA"/>
</dbReference>
<reference evidence="5" key="1">
    <citation type="journal article" date="2012" name="Microbiology">
        <title>Localization and molecular characterization of putative O antigen gene clusters of Providencia species.</title>
        <authorList>
            <person name="Ovchinnikova O.G."/>
            <person name="Liu B."/>
            <person name="Guo D."/>
            <person name="Kocharova N.A."/>
            <person name="Shashkov A.S."/>
            <person name="Chen M."/>
            <person name="Feng L."/>
            <person name="Rozalski A."/>
            <person name="Knirel Y.A."/>
            <person name="Wang L."/>
        </authorList>
    </citation>
    <scope>NUCLEOTIDE SEQUENCE</scope>
</reference>
<dbReference type="InterPro" id="IPR001509">
    <property type="entry name" value="Epimerase_deHydtase"/>
</dbReference>
<organism evidence="5">
    <name type="scientific">Providencia stuartii</name>
    <dbReference type="NCBI Taxonomy" id="588"/>
    <lineage>
        <taxon>Bacteria</taxon>
        <taxon>Pseudomonadati</taxon>
        <taxon>Pseudomonadota</taxon>
        <taxon>Gammaproteobacteria</taxon>
        <taxon>Enterobacterales</taxon>
        <taxon>Morganellaceae</taxon>
        <taxon>Providencia</taxon>
    </lineage>
</organism>
<keyword evidence="3" id="KW-0472">Membrane</keyword>
<dbReference type="InterPro" id="IPR036291">
    <property type="entry name" value="NAD(P)-bd_dom_sf"/>
</dbReference>
<dbReference type="RefSeq" id="WP_318560098.1">
    <property type="nucleotide sequence ID" value="NZ_BRVJ01000037.1"/>
</dbReference>
<keyword evidence="3" id="KW-0812">Transmembrane</keyword>
<comment type="pathway">
    <text evidence="1">Bacterial outer membrane biogenesis; LPS O-antigen biosynthesis.</text>
</comment>
<proteinExistence type="inferred from homology"/>
<name>H9XTP8_PROST</name>
<protein>
    <submittedName>
        <fullName evidence="5">UDP-N-acetyl glucosamine 4-epimerase</fullName>
    </submittedName>
</protein>
<dbReference type="SUPFAM" id="SSF51735">
    <property type="entry name" value="NAD(P)-binding Rossmann-fold domains"/>
    <property type="match status" value="1"/>
</dbReference>
<gene>
    <name evidence="5" type="primary">gne</name>
</gene>
<keyword evidence="3" id="KW-1133">Transmembrane helix</keyword>
<dbReference type="Pfam" id="PF01370">
    <property type="entry name" value="Epimerase"/>
    <property type="match status" value="1"/>
</dbReference>
<evidence type="ECO:0000259" key="4">
    <source>
        <dbReference type="Pfam" id="PF01370"/>
    </source>
</evidence>
<feature type="transmembrane region" description="Helical" evidence="3">
    <location>
        <begin position="251"/>
        <end position="273"/>
    </location>
</feature>
<sequence>MHKILITGGSGFIGTNLISSLLSDEYQVINLDIVPPLNASHQSIYKYCDIRNFEDLEKKITDFSPDYIIHLAARTDLNGKTLDDYNTNIIGVENLCKISSNIKKLKKIIFTSSMLVCKSGHQPISNFDYCPDTVYGLSKVEGEKIVHKYNETLPLHYIIRPTSIWGPWFREPYRNFFDIVISGKFLDIGHKYCTKTYGYIANSVNQIKSLLLYSEIQNSSIIYIGDKEPLNISKWANEICSIANIRKPIRIPFFLIYVLSYIGDFLSIFNISFPMTSFRLKNMTTNHIINCDVACNENIFEVIDNKKAITDTLIWIKREN</sequence>
<evidence type="ECO:0000256" key="1">
    <source>
        <dbReference type="ARBA" id="ARBA00005125"/>
    </source>
</evidence>
<dbReference type="PANTHER" id="PTHR43000">
    <property type="entry name" value="DTDP-D-GLUCOSE 4,6-DEHYDRATASE-RELATED"/>
    <property type="match status" value="1"/>
</dbReference>
<feature type="domain" description="NAD-dependent epimerase/dehydratase" evidence="4">
    <location>
        <begin position="4"/>
        <end position="171"/>
    </location>
</feature>
<dbReference type="AlphaFoldDB" id="H9XTP8"/>
<evidence type="ECO:0000313" key="5">
    <source>
        <dbReference type="EMBL" id="AFH02794.1"/>
    </source>
</evidence>
<evidence type="ECO:0000256" key="2">
    <source>
        <dbReference type="ARBA" id="ARBA00007637"/>
    </source>
</evidence>
<comment type="similarity">
    <text evidence="2">Belongs to the NAD(P)-dependent epimerase/dehydratase family.</text>
</comment>